<comment type="subcellular location">
    <subcellularLocation>
        <location evidence="1 5">Secreted</location>
    </subcellularLocation>
</comment>
<dbReference type="Pfam" id="PF16810">
    <property type="entry name" value="RXLR"/>
    <property type="match status" value="1"/>
</dbReference>
<protein>
    <recommendedName>
        <fullName evidence="5">RxLR effector protein</fullName>
    </recommendedName>
</protein>
<organism evidence="6 7">
    <name type="scientific">Phytophthora megakarya</name>
    <dbReference type="NCBI Taxonomy" id="4795"/>
    <lineage>
        <taxon>Eukaryota</taxon>
        <taxon>Sar</taxon>
        <taxon>Stramenopiles</taxon>
        <taxon>Oomycota</taxon>
        <taxon>Peronosporomycetes</taxon>
        <taxon>Peronosporales</taxon>
        <taxon>Peronosporaceae</taxon>
        <taxon>Phytophthora</taxon>
    </lineage>
</organism>
<sequence length="158" mass="17474">MRLSCILMTAISTLFVHQVPVTASVGSDAALTGVMSLGVFHLVGADQSVIDQSRFLRRNDVSKDDEEERGFTAADAKNLVTKLFKANSFSDLEKLDDLTNLNKVSDAADDNIKSVFSFAQRNRMDADDLAIQLNKFPELDEVFKAKAVEMYSNYLRSG</sequence>
<comment type="caution">
    <text evidence="6">The sequence shown here is derived from an EMBL/GenBank/DDBJ whole genome shotgun (WGS) entry which is preliminary data.</text>
</comment>
<keyword evidence="4 5" id="KW-0732">Signal</keyword>
<dbReference type="AlphaFoldDB" id="A0A225VJD2"/>
<keyword evidence="3 5" id="KW-0964">Secreted</keyword>
<evidence type="ECO:0000313" key="6">
    <source>
        <dbReference type="EMBL" id="OWZ05455.1"/>
    </source>
</evidence>
<keyword evidence="7" id="KW-1185">Reference proteome</keyword>
<reference evidence="7" key="1">
    <citation type="submission" date="2017-03" db="EMBL/GenBank/DDBJ databases">
        <title>Phytopthora megakarya and P. palmivora, two closely related causual agents of cacao black pod achieved similar genome size and gene model numbers by different mechanisms.</title>
        <authorList>
            <person name="Ali S."/>
            <person name="Shao J."/>
            <person name="Larry D.J."/>
            <person name="Kronmiller B."/>
            <person name="Shen D."/>
            <person name="Strem M.D."/>
            <person name="Melnick R.L."/>
            <person name="Guiltinan M.J."/>
            <person name="Tyler B.M."/>
            <person name="Meinhardt L.W."/>
            <person name="Bailey B.A."/>
        </authorList>
    </citation>
    <scope>NUCLEOTIDE SEQUENCE [LARGE SCALE GENOMIC DNA]</scope>
    <source>
        <strain evidence="7">zdho120</strain>
    </source>
</reference>
<feature type="chain" id="PRO_5045000696" description="RxLR effector protein" evidence="5">
    <location>
        <begin position="24"/>
        <end position="158"/>
    </location>
</feature>
<comment type="similarity">
    <text evidence="2 5">Belongs to the RxLR effector family.</text>
</comment>
<evidence type="ECO:0000256" key="2">
    <source>
        <dbReference type="ARBA" id="ARBA00010400"/>
    </source>
</evidence>
<evidence type="ECO:0000256" key="1">
    <source>
        <dbReference type="ARBA" id="ARBA00004613"/>
    </source>
</evidence>
<dbReference type="InterPro" id="IPR031825">
    <property type="entry name" value="RXLR"/>
</dbReference>
<gene>
    <name evidence="6" type="ORF">PHMEG_00022457</name>
</gene>
<dbReference type="EMBL" id="NBNE01004421">
    <property type="protein sequence ID" value="OWZ05455.1"/>
    <property type="molecule type" value="Genomic_DNA"/>
</dbReference>
<evidence type="ECO:0000256" key="4">
    <source>
        <dbReference type="ARBA" id="ARBA00022729"/>
    </source>
</evidence>
<comment type="domain">
    <text evidence="5">The RxLR-dEER motif acts to carry the protein into the host cell cytoplasm through binding to cell surface phosphatidylinositol-3-phosphate.</text>
</comment>
<name>A0A225VJD2_9STRA</name>
<evidence type="ECO:0000256" key="5">
    <source>
        <dbReference type="RuleBase" id="RU367124"/>
    </source>
</evidence>
<dbReference type="Proteomes" id="UP000198211">
    <property type="component" value="Unassembled WGS sequence"/>
</dbReference>
<evidence type="ECO:0000313" key="7">
    <source>
        <dbReference type="Proteomes" id="UP000198211"/>
    </source>
</evidence>
<comment type="function">
    <text evidence="5">Effector that suppresses plant defense responses during pathogen infection.</text>
</comment>
<evidence type="ECO:0000256" key="3">
    <source>
        <dbReference type="ARBA" id="ARBA00022525"/>
    </source>
</evidence>
<accession>A0A225VJD2</accession>
<proteinExistence type="inferred from homology"/>
<feature type="signal peptide" evidence="5">
    <location>
        <begin position="1"/>
        <end position="23"/>
    </location>
</feature>